<evidence type="ECO:0000256" key="1">
    <source>
        <dbReference type="ARBA" id="ARBA00006484"/>
    </source>
</evidence>
<dbReference type="STRING" id="7574.A0A2R2MMT4"/>
<evidence type="ECO:0000313" key="3">
    <source>
        <dbReference type="Proteomes" id="UP000085678"/>
    </source>
</evidence>
<comment type="similarity">
    <text evidence="1">Belongs to the short-chain dehydrogenases/reductases (SDR) family.</text>
</comment>
<sequence>MPLPLVLLHNVSPVLTKRILNAMSKKTIIITGANTGIGFEAARILCRSGDKYEVILACRSEEKAQAAVKAIKEESPNADIMFMKLDLASLDSVRQFVDNFLATGKKLHVLCNNAGMATNFSDNVRHLTKDGFEMTMGTNHFGHFLLTNLLLDKLKSTAASDGEARIVVTSSGMHDINGQQNRRGGPWTLDFLFCLRNYVFQFNGEEQKKFLTYMC</sequence>
<evidence type="ECO:0000313" key="4">
    <source>
        <dbReference type="RefSeq" id="XP_023931509.1"/>
    </source>
</evidence>
<accession>A0A2R2MMT4</accession>
<dbReference type="RefSeq" id="XP_023931509.1">
    <property type="nucleotide sequence ID" value="XM_024075741.1"/>
</dbReference>
<keyword evidence="3" id="KW-1185">Reference proteome</keyword>
<proteinExistence type="inferred from homology"/>
<dbReference type="GO" id="GO:0016491">
    <property type="term" value="F:oxidoreductase activity"/>
    <property type="evidence" value="ECO:0007669"/>
    <property type="project" value="UniProtKB-KW"/>
</dbReference>
<dbReference type="Proteomes" id="UP000085678">
    <property type="component" value="Unplaced"/>
</dbReference>
<keyword evidence="2" id="KW-0560">Oxidoreductase</keyword>
<dbReference type="InterPro" id="IPR002347">
    <property type="entry name" value="SDR_fam"/>
</dbReference>
<dbReference type="InParanoid" id="A0A2R2MMT4"/>
<name>A0A2R2MMT4_LINAN</name>
<dbReference type="KEGG" id="lak:106170305"/>
<dbReference type="PRINTS" id="PR00081">
    <property type="entry name" value="GDHRDH"/>
</dbReference>
<dbReference type="AlphaFoldDB" id="A0A2R2MMT4"/>
<dbReference type="Pfam" id="PF00106">
    <property type="entry name" value="adh_short"/>
    <property type="match status" value="1"/>
</dbReference>
<dbReference type="PANTHER" id="PTHR24320:SF283">
    <property type="entry name" value="RETINOL DEHYDROGENASE 11"/>
    <property type="match status" value="1"/>
</dbReference>
<reference evidence="4" key="1">
    <citation type="submission" date="2025-08" db="UniProtKB">
        <authorList>
            <consortium name="RefSeq"/>
        </authorList>
    </citation>
    <scope>IDENTIFICATION</scope>
    <source>
        <tissue evidence="4">Gonads</tissue>
    </source>
</reference>
<dbReference type="Gene3D" id="3.40.50.720">
    <property type="entry name" value="NAD(P)-binding Rossmann-like Domain"/>
    <property type="match status" value="1"/>
</dbReference>
<organism evidence="3 4">
    <name type="scientific">Lingula anatina</name>
    <name type="common">Brachiopod</name>
    <name type="synonym">Lingula unguis</name>
    <dbReference type="NCBI Taxonomy" id="7574"/>
    <lineage>
        <taxon>Eukaryota</taxon>
        <taxon>Metazoa</taxon>
        <taxon>Spiralia</taxon>
        <taxon>Lophotrochozoa</taxon>
        <taxon>Brachiopoda</taxon>
        <taxon>Linguliformea</taxon>
        <taxon>Lingulata</taxon>
        <taxon>Lingulida</taxon>
        <taxon>Linguloidea</taxon>
        <taxon>Lingulidae</taxon>
        <taxon>Lingula</taxon>
    </lineage>
</organism>
<dbReference type="InterPro" id="IPR036291">
    <property type="entry name" value="NAD(P)-bd_dom_sf"/>
</dbReference>
<protein>
    <submittedName>
        <fullName evidence="4">Retinol dehydrogenase 12</fullName>
    </submittedName>
</protein>
<dbReference type="PANTHER" id="PTHR24320">
    <property type="entry name" value="RETINOL DEHYDROGENASE"/>
    <property type="match status" value="1"/>
</dbReference>
<dbReference type="OrthoDB" id="191139at2759"/>
<dbReference type="GeneID" id="106170305"/>
<gene>
    <name evidence="4" type="primary">LOC106170305</name>
</gene>
<evidence type="ECO:0000256" key="2">
    <source>
        <dbReference type="ARBA" id="ARBA00023002"/>
    </source>
</evidence>
<dbReference type="SUPFAM" id="SSF51735">
    <property type="entry name" value="NAD(P)-binding Rossmann-fold domains"/>
    <property type="match status" value="1"/>
</dbReference>